<dbReference type="InterPro" id="IPR036291">
    <property type="entry name" value="NAD(P)-bd_dom_sf"/>
</dbReference>
<dbReference type="OrthoDB" id="9779041at2"/>
<evidence type="ECO:0000313" key="2">
    <source>
        <dbReference type="EMBL" id="KTD24134.1"/>
    </source>
</evidence>
<dbReference type="PANTHER" id="PTHR43000">
    <property type="entry name" value="DTDP-D-GLUCOSE 4,6-DEHYDRATASE-RELATED"/>
    <property type="match status" value="1"/>
</dbReference>
<dbReference type="STRING" id="466.Lmac_3007"/>
<dbReference type="InterPro" id="IPR013445">
    <property type="entry name" value="CDP_4_6_deHydtase"/>
</dbReference>
<evidence type="ECO:0000259" key="1">
    <source>
        <dbReference type="Pfam" id="PF16363"/>
    </source>
</evidence>
<name>A0A0W0VWV0_9GAMM</name>
<dbReference type="Gene3D" id="3.90.25.10">
    <property type="entry name" value="UDP-galactose 4-epimerase, domain 1"/>
    <property type="match status" value="1"/>
</dbReference>
<keyword evidence="3" id="KW-1185">Reference proteome</keyword>
<dbReference type="Pfam" id="PF16363">
    <property type="entry name" value="GDP_Man_Dehyd"/>
    <property type="match status" value="1"/>
</dbReference>
<dbReference type="EMBL" id="LNYL01000051">
    <property type="protein sequence ID" value="KTD24134.1"/>
    <property type="molecule type" value="Genomic_DNA"/>
</dbReference>
<proteinExistence type="predicted"/>
<dbReference type="SUPFAM" id="SSF51735">
    <property type="entry name" value="NAD(P)-binding Rossmann-fold domains"/>
    <property type="match status" value="1"/>
</dbReference>
<dbReference type="RefSeq" id="WP_058453674.1">
    <property type="nucleotide sequence ID" value="NZ_CAAAIB010000001.1"/>
</dbReference>
<sequence>MTSSLTFERSLASKKILLTGHTGFTGGWACLWLQSIGAEIAGYSLPPDTNPSLFTALELADSVPTTFGDICDYPSFLTAVENFQPEIILHLAAQPLVRRSYQDPVRTFAVNAQGTAHVLEAARSVKSVRALLCITTDKVYKNNEWLWPYREEDPLGGKDPYSASKAAAEMVIQSYAASYPWQENKGPAIATARGGNIIGGGDWSEDRLIPDFVRAAINNTPLTLRYPQATRPWQHVLALVHGYLMLLAGLISENPTSYTRAWNLGPQDPQAYSVRDVLELMSQHWQRPELNYMQNPLPEANALALDSTIARNLLKWHPVWDTRQVIAQTAAWYRDFYANPKEAREITRGQINAWRKGILSGATINDVLHA</sequence>
<organism evidence="2 3">
    <name type="scientific">Legionella maceachernii</name>
    <dbReference type="NCBI Taxonomy" id="466"/>
    <lineage>
        <taxon>Bacteria</taxon>
        <taxon>Pseudomonadati</taxon>
        <taxon>Pseudomonadota</taxon>
        <taxon>Gammaproteobacteria</taxon>
        <taxon>Legionellales</taxon>
        <taxon>Legionellaceae</taxon>
        <taxon>Legionella</taxon>
    </lineage>
</organism>
<protein>
    <submittedName>
        <fullName evidence="2">CDP-glucose 4,6-dehydratase</fullName>
    </submittedName>
</protein>
<evidence type="ECO:0000313" key="3">
    <source>
        <dbReference type="Proteomes" id="UP000054908"/>
    </source>
</evidence>
<dbReference type="Gene3D" id="3.40.50.720">
    <property type="entry name" value="NAD(P)-binding Rossmann-like Domain"/>
    <property type="match status" value="1"/>
</dbReference>
<dbReference type="PATRIC" id="fig|466.6.peg.3221"/>
<reference evidence="2 3" key="1">
    <citation type="submission" date="2015-11" db="EMBL/GenBank/DDBJ databases">
        <title>Genomic analysis of 38 Legionella species identifies large and diverse effector repertoires.</title>
        <authorList>
            <person name="Burstein D."/>
            <person name="Amaro F."/>
            <person name="Zusman T."/>
            <person name="Lifshitz Z."/>
            <person name="Cohen O."/>
            <person name="Gilbert J.A."/>
            <person name="Pupko T."/>
            <person name="Shuman H.A."/>
            <person name="Segal G."/>
        </authorList>
    </citation>
    <scope>NUCLEOTIDE SEQUENCE [LARGE SCALE GENOMIC DNA]</scope>
    <source>
        <strain evidence="2 3">PX-1-G2-E2</strain>
    </source>
</reference>
<comment type="caution">
    <text evidence="2">The sequence shown here is derived from an EMBL/GenBank/DDBJ whole genome shotgun (WGS) entry which is preliminary data.</text>
</comment>
<gene>
    <name evidence="2" type="primary">rfbG</name>
    <name evidence="2" type="ORF">Lmac_3007</name>
</gene>
<dbReference type="InterPro" id="IPR016040">
    <property type="entry name" value="NAD(P)-bd_dom"/>
</dbReference>
<dbReference type="NCBIfam" id="TIGR02622">
    <property type="entry name" value="CDP_4_6_dhtase"/>
    <property type="match status" value="1"/>
</dbReference>
<accession>A0A0W0VWV0</accession>
<feature type="domain" description="NAD(P)-binding" evidence="1">
    <location>
        <begin position="17"/>
        <end position="328"/>
    </location>
</feature>
<dbReference type="Proteomes" id="UP000054908">
    <property type="component" value="Unassembled WGS sequence"/>
</dbReference>
<dbReference type="AlphaFoldDB" id="A0A0W0VWV0"/>